<proteinExistence type="predicted"/>
<keyword evidence="3" id="KW-1185">Reference proteome</keyword>
<dbReference type="AlphaFoldDB" id="I4BW58"/>
<evidence type="ECO:0000313" key="2">
    <source>
        <dbReference type="EMBL" id="AFM21515.1"/>
    </source>
</evidence>
<feature type="transmembrane region" description="Helical" evidence="1">
    <location>
        <begin position="12"/>
        <end position="29"/>
    </location>
</feature>
<evidence type="ECO:0000256" key="1">
    <source>
        <dbReference type="SAM" id="Phobius"/>
    </source>
</evidence>
<dbReference type="KEGG" id="amo:Anamo_0878"/>
<keyword evidence="1" id="KW-1133">Transmembrane helix</keyword>
<reference evidence="3" key="1">
    <citation type="journal article" date="2013" name="Stand. Genomic Sci.">
        <title>Complete genome sequence of the moderate thermophile Anaerobaculum mobile type strain (NGA(T)).</title>
        <authorList>
            <person name="Mavromatis K."/>
            <person name="Stackebrandt E."/>
            <person name="Held B."/>
            <person name="Lapidus A."/>
            <person name="Nolan M."/>
            <person name="Lucas S."/>
            <person name="Hammon N."/>
            <person name="Deshpande S."/>
            <person name="Cheng J.F."/>
            <person name="Tapia R."/>
            <person name="Goodwin L.A."/>
            <person name="Pitluck S."/>
            <person name="Liolios K."/>
            <person name="Pagani I."/>
            <person name="Ivanova N."/>
            <person name="Mikhailova N."/>
            <person name="Huntemann M."/>
            <person name="Pati A."/>
            <person name="Chen A."/>
            <person name="Palaniappan K."/>
            <person name="Land M."/>
            <person name="Rohde M."/>
            <person name="Spring S."/>
            <person name="Goker M."/>
            <person name="Woyke T."/>
            <person name="Detter J.C."/>
            <person name="Bristow J."/>
            <person name="Eisen J.A."/>
            <person name="Markowitz V."/>
            <person name="Hugenholtz P."/>
            <person name="Klenk H.P."/>
            <person name="Kyrpides N.C."/>
        </authorList>
    </citation>
    <scope>NUCLEOTIDE SEQUENCE</scope>
    <source>
        <strain evidence="3">ATCC BAA-54 / DSM 13181 / NGA</strain>
    </source>
</reference>
<accession>I4BW58</accession>
<gene>
    <name evidence="2" type="ordered locus">Anamo_0878</name>
</gene>
<protein>
    <recommendedName>
        <fullName evidence="4">POTRA domain-containing protein</fullName>
    </recommendedName>
</protein>
<name>I4BW58_ACEMN</name>
<dbReference type="EMBL" id="CP003198">
    <property type="protein sequence ID" value="AFM21515.1"/>
    <property type="molecule type" value="Genomic_DNA"/>
</dbReference>
<dbReference type="HOGENOM" id="CLU_1064146_0_0_0"/>
<keyword evidence="1" id="KW-0812">Transmembrane</keyword>
<organism evidence="2 3">
    <name type="scientific">Acetomicrobium mobile (strain ATCC BAA-54 / DSM 13181 / JCM 12221 / NGA)</name>
    <name type="common">Anaerobaculum mobile</name>
    <dbReference type="NCBI Taxonomy" id="891968"/>
    <lineage>
        <taxon>Bacteria</taxon>
        <taxon>Thermotogati</taxon>
        <taxon>Synergistota</taxon>
        <taxon>Synergistia</taxon>
        <taxon>Synergistales</taxon>
        <taxon>Acetomicrobiaceae</taxon>
        <taxon>Acetomicrobium</taxon>
    </lineage>
</organism>
<keyword evidence="1" id="KW-0472">Membrane</keyword>
<dbReference type="Proteomes" id="UP000006061">
    <property type="component" value="Chromosome"/>
</dbReference>
<dbReference type="eggNOG" id="ENOG50334JT">
    <property type="taxonomic scope" value="Bacteria"/>
</dbReference>
<dbReference type="STRING" id="891968.Anamo_0878"/>
<evidence type="ECO:0008006" key="4">
    <source>
        <dbReference type="Google" id="ProtNLM"/>
    </source>
</evidence>
<sequence precursor="true">MKGEKAAKIKVAFLLMMATSFVLGFLYGIEERIYLFRLKNIDVVPNNVLIEREAANWTGRAARFWPLLFTSFSSWKSDIEARYPVSVSVKVNGWGKITIEWIHLQPSFIVKWHGIRWFITYNGMAWSEKNPLWESINADVRGMLTLKWDDSMPPLVPNESDLLGVRQSIFPVKSIVEFVEAVRNTPWVQSLNDIKLMRVAGELMVMITVASMGKDVNILLEFSKITWTNLSPALEAIVKSTDANRIFLDATYKDKIVIKTK</sequence>
<evidence type="ECO:0000313" key="3">
    <source>
        <dbReference type="Proteomes" id="UP000006061"/>
    </source>
</evidence>